<dbReference type="InterPro" id="IPR058353">
    <property type="entry name" value="DUF8040"/>
</dbReference>
<protein>
    <recommendedName>
        <fullName evidence="1">DUF8040 domain-containing protein</fullName>
    </recommendedName>
</protein>
<evidence type="ECO:0000313" key="3">
    <source>
        <dbReference type="Proteomes" id="UP000054217"/>
    </source>
</evidence>
<sequence>FVSLEEQLAIFLYMSVTGLTIRHIGEHSQQSNETISWYFHKILFILSSSPFYSTYIKMPGADDIQPKIRGDKRFWLYFKDAIGALDRSHIHATPALEDWAVY</sequence>
<dbReference type="InParanoid" id="A0A0C3NBF6"/>
<evidence type="ECO:0000259" key="1">
    <source>
        <dbReference type="Pfam" id="PF26138"/>
    </source>
</evidence>
<dbReference type="OrthoDB" id="974998at2759"/>
<dbReference type="HOGENOM" id="CLU_040082_6_1_1"/>
<accession>A0A0C3NBF6</accession>
<evidence type="ECO:0000313" key="2">
    <source>
        <dbReference type="EMBL" id="KIN98454.1"/>
    </source>
</evidence>
<dbReference type="EMBL" id="KN832015">
    <property type="protein sequence ID" value="KIN98454.1"/>
    <property type="molecule type" value="Genomic_DNA"/>
</dbReference>
<feature type="domain" description="DUF8040" evidence="1">
    <location>
        <begin position="2"/>
        <end position="46"/>
    </location>
</feature>
<dbReference type="AlphaFoldDB" id="A0A0C3NBF6"/>
<keyword evidence="3" id="KW-1185">Reference proteome</keyword>
<dbReference type="STRING" id="870435.A0A0C3NBF6"/>
<dbReference type="Proteomes" id="UP000054217">
    <property type="component" value="Unassembled WGS sequence"/>
</dbReference>
<gene>
    <name evidence="2" type="ORF">M404DRAFT_157497</name>
</gene>
<proteinExistence type="predicted"/>
<organism evidence="2 3">
    <name type="scientific">Pisolithus tinctorius Marx 270</name>
    <dbReference type="NCBI Taxonomy" id="870435"/>
    <lineage>
        <taxon>Eukaryota</taxon>
        <taxon>Fungi</taxon>
        <taxon>Dikarya</taxon>
        <taxon>Basidiomycota</taxon>
        <taxon>Agaricomycotina</taxon>
        <taxon>Agaricomycetes</taxon>
        <taxon>Agaricomycetidae</taxon>
        <taxon>Boletales</taxon>
        <taxon>Sclerodermatineae</taxon>
        <taxon>Pisolithaceae</taxon>
        <taxon>Pisolithus</taxon>
    </lineage>
</organism>
<reference evidence="3" key="2">
    <citation type="submission" date="2015-01" db="EMBL/GenBank/DDBJ databases">
        <title>Evolutionary Origins and Diversification of the Mycorrhizal Mutualists.</title>
        <authorList>
            <consortium name="DOE Joint Genome Institute"/>
            <consortium name="Mycorrhizal Genomics Consortium"/>
            <person name="Kohler A."/>
            <person name="Kuo A."/>
            <person name="Nagy L.G."/>
            <person name="Floudas D."/>
            <person name="Copeland A."/>
            <person name="Barry K.W."/>
            <person name="Cichocki N."/>
            <person name="Veneault-Fourrey C."/>
            <person name="LaButti K."/>
            <person name="Lindquist E.A."/>
            <person name="Lipzen A."/>
            <person name="Lundell T."/>
            <person name="Morin E."/>
            <person name="Murat C."/>
            <person name="Riley R."/>
            <person name="Ohm R."/>
            <person name="Sun H."/>
            <person name="Tunlid A."/>
            <person name="Henrissat B."/>
            <person name="Grigoriev I.V."/>
            <person name="Hibbett D.S."/>
            <person name="Martin F."/>
        </authorList>
    </citation>
    <scope>NUCLEOTIDE SEQUENCE [LARGE SCALE GENOMIC DNA]</scope>
    <source>
        <strain evidence="3">Marx 270</strain>
    </source>
</reference>
<name>A0A0C3NBF6_PISTI</name>
<dbReference type="Pfam" id="PF26138">
    <property type="entry name" value="DUF8040"/>
    <property type="match status" value="1"/>
</dbReference>
<reference evidence="2 3" key="1">
    <citation type="submission" date="2014-04" db="EMBL/GenBank/DDBJ databases">
        <authorList>
            <consortium name="DOE Joint Genome Institute"/>
            <person name="Kuo A."/>
            <person name="Kohler A."/>
            <person name="Costa M.D."/>
            <person name="Nagy L.G."/>
            <person name="Floudas D."/>
            <person name="Copeland A."/>
            <person name="Barry K.W."/>
            <person name="Cichocki N."/>
            <person name="Veneault-Fourrey C."/>
            <person name="LaButti K."/>
            <person name="Lindquist E.A."/>
            <person name="Lipzen A."/>
            <person name="Lundell T."/>
            <person name="Morin E."/>
            <person name="Murat C."/>
            <person name="Sun H."/>
            <person name="Tunlid A."/>
            <person name="Henrissat B."/>
            <person name="Grigoriev I.V."/>
            <person name="Hibbett D.S."/>
            <person name="Martin F."/>
            <person name="Nordberg H.P."/>
            <person name="Cantor M.N."/>
            <person name="Hua S.X."/>
        </authorList>
    </citation>
    <scope>NUCLEOTIDE SEQUENCE [LARGE SCALE GENOMIC DNA]</scope>
    <source>
        <strain evidence="2 3">Marx 270</strain>
    </source>
</reference>
<feature type="non-terminal residue" evidence="2">
    <location>
        <position position="1"/>
    </location>
</feature>